<comment type="cofactor">
    <cofactor evidence="11">
        <name>Mg(2+)</name>
        <dbReference type="ChEBI" id="CHEBI:18420"/>
    </cofactor>
    <cofactor evidence="11">
        <name>Mn(2+)</name>
        <dbReference type="ChEBI" id="CHEBI:29035"/>
    </cofactor>
    <text evidence="11">Magnesium. Can also use manganese.</text>
</comment>
<evidence type="ECO:0000256" key="11">
    <source>
        <dbReference type="PIRSR" id="PIRSR006268-2"/>
    </source>
</evidence>
<dbReference type="Proteomes" id="UP000233256">
    <property type="component" value="Unassembled WGS sequence"/>
</dbReference>
<comment type="similarity">
    <text evidence="10">Belongs to the ApbE family.</text>
</comment>
<organism evidence="13 14">
    <name type="scientific">Candidatus Wallbacteria bacterium HGW-Wallbacteria-1</name>
    <dbReference type="NCBI Taxonomy" id="2013854"/>
    <lineage>
        <taxon>Bacteria</taxon>
        <taxon>Candidatus Walliibacteriota</taxon>
    </lineage>
</organism>
<evidence type="ECO:0000313" key="13">
    <source>
        <dbReference type="EMBL" id="PKK90511.1"/>
    </source>
</evidence>
<dbReference type="Gene3D" id="3.10.520.10">
    <property type="entry name" value="ApbE-like domains"/>
    <property type="match status" value="1"/>
</dbReference>
<dbReference type="InterPro" id="IPR024932">
    <property type="entry name" value="ApbE"/>
</dbReference>
<dbReference type="SUPFAM" id="SSF143631">
    <property type="entry name" value="ApbE-like"/>
    <property type="match status" value="1"/>
</dbReference>
<evidence type="ECO:0000256" key="2">
    <source>
        <dbReference type="ARBA" id="ARBA00016337"/>
    </source>
</evidence>
<dbReference type="AlphaFoldDB" id="A0A2N1PQ91"/>
<dbReference type="PANTHER" id="PTHR30040:SF2">
    <property type="entry name" value="FAD:PROTEIN FMN TRANSFERASE"/>
    <property type="match status" value="1"/>
</dbReference>
<evidence type="ECO:0000256" key="8">
    <source>
        <dbReference type="ARBA" id="ARBA00031306"/>
    </source>
</evidence>
<feature type="binding site" evidence="11">
    <location>
        <position position="310"/>
    </location>
    <ligand>
        <name>Mg(2+)</name>
        <dbReference type="ChEBI" id="CHEBI:18420"/>
    </ligand>
</feature>
<dbReference type="GO" id="GO:0046872">
    <property type="term" value="F:metal ion binding"/>
    <property type="evidence" value="ECO:0007669"/>
    <property type="project" value="UniProtKB-UniRule"/>
</dbReference>
<keyword evidence="12" id="KW-0812">Transmembrane</keyword>
<dbReference type="EMBL" id="PGXC01000005">
    <property type="protein sequence ID" value="PKK90511.1"/>
    <property type="molecule type" value="Genomic_DNA"/>
</dbReference>
<feature type="binding site" evidence="11">
    <location>
        <position position="314"/>
    </location>
    <ligand>
        <name>Mg(2+)</name>
        <dbReference type="ChEBI" id="CHEBI:18420"/>
    </ligand>
</feature>
<reference evidence="13 14" key="1">
    <citation type="journal article" date="2017" name="ISME J.">
        <title>Potential for microbial H2 and metal transformations associated with novel bacteria and archaea in deep terrestrial subsurface sediments.</title>
        <authorList>
            <person name="Hernsdorf A.W."/>
            <person name="Amano Y."/>
            <person name="Miyakawa K."/>
            <person name="Ise K."/>
            <person name="Suzuki Y."/>
            <person name="Anantharaman K."/>
            <person name="Probst A."/>
            <person name="Burstein D."/>
            <person name="Thomas B.C."/>
            <person name="Banfield J.F."/>
        </authorList>
    </citation>
    <scope>NUCLEOTIDE SEQUENCE [LARGE SCALE GENOMIC DNA]</scope>
    <source>
        <strain evidence="13">HGW-Wallbacteria-1</strain>
    </source>
</reference>
<keyword evidence="7 10" id="KW-0460">Magnesium</keyword>
<evidence type="ECO:0000256" key="12">
    <source>
        <dbReference type="SAM" id="Phobius"/>
    </source>
</evidence>
<evidence type="ECO:0000256" key="10">
    <source>
        <dbReference type="PIRNR" id="PIRNR006268"/>
    </source>
</evidence>
<evidence type="ECO:0000256" key="4">
    <source>
        <dbReference type="ARBA" id="ARBA00022679"/>
    </source>
</evidence>
<evidence type="ECO:0000256" key="1">
    <source>
        <dbReference type="ARBA" id="ARBA00011955"/>
    </source>
</evidence>
<evidence type="ECO:0000256" key="3">
    <source>
        <dbReference type="ARBA" id="ARBA00022630"/>
    </source>
</evidence>
<dbReference type="PIRSF" id="PIRSF006268">
    <property type="entry name" value="ApbE"/>
    <property type="match status" value="1"/>
</dbReference>
<proteinExistence type="inferred from homology"/>
<keyword evidence="4 10" id="KW-0808">Transferase</keyword>
<keyword evidence="5 10" id="KW-0479">Metal-binding</keyword>
<gene>
    <name evidence="13" type="ORF">CVV64_09105</name>
</gene>
<evidence type="ECO:0000256" key="6">
    <source>
        <dbReference type="ARBA" id="ARBA00022827"/>
    </source>
</evidence>
<comment type="catalytic activity">
    <reaction evidence="9 10">
        <text>L-threonyl-[protein] + FAD = FMN-L-threonyl-[protein] + AMP + H(+)</text>
        <dbReference type="Rhea" id="RHEA:36847"/>
        <dbReference type="Rhea" id="RHEA-COMP:11060"/>
        <dbReference type="Rhea" id="RHEA-COMP:11061"/>
        <dbReference type="ChEBI" id="CHEBI:15378"/>
        <dbReference type="ChEBI" id="CHEBI:30013"/>
        <dbReference type="ChEBI" id="CHEBI:57692"/>
        <dbReference type="ChEBI" id="CHEBI:74257"/>
        <dbReference type="ChEBI" id="CHEBI:456215"/>
        <dbReference type="EC" id="2.7.1.180"/>
    </reaction>
</comment>
<feature type="binding site" evidence="11">
    <location>
        <position position="201"/>
    </location>
    <ligand>
        <name>Mg(2+)</name>
        <dbReference type="ChEBI" id="CHEBI:18420"/>
    </ligand>
</feature>
<evidence type="ECO:0000256" key="5">
    <source>
        <dbReference type="ARBA" id="ARBA00022723"/>
    </source>
</evidence>
<comment type="caution">
    <text evidence="13">The sequence shown here is derived from an EMBL/GenBank/DDBJ whole genome shotgun (WGS) entry which is preliminary data.</text>
</comment>
<sequence>MEGQGFSVSRAIMDSSAGTGRGIFIPRWFYGLTALLLVILGISAWQDFSVPGNYSKSFFALDTVFEITILDTSEDQGTRILEKMKILTADFENTWSSRNQKSRLWVLNQKGGAGFVVPDPDMVPLLERSMMLSRLSGGLFNPCLLPLTSLWDIVNRTVPPSKKEISEAMGHCVAGNYFFESTKPGEFNVSIPSGGGFDLGGVAKGLAIDGCAEIIAREGKRGLVNAGGDIAAVGRRDNGPWRIGVRDPRGNGILAVIQTDGGSIVTSGDYERFFIYEGKRYHHILDPATGYPASGIISVTVTASDTVTADAAATAGMVAGPERVIQVCRSMGALGVMAITADGRHIVSEPEGGSSWITWIQ</sequence>
<accession>A0A2N1PQ91</accession>
<keyword evidence="12" id="KW-0472">Membrane</keyword>
<evidence type="ECO:0000313" key="14">
    <source>
        <dbReference type="Proteomes" id="UP000233256"/>
    </source>
</evidence>
<dbReference type="GO" id="GO:0016740">
    <property type="term" value="F:transferase activity"/>
    <property type="evidence" value="ECO:0007669"/>
    <property type="project" value="UniProtKB-UniRule"/>
</dbReference>
<keyword evidence="12" id="KW-1133">Transmembrane helix</keyword>
<evidence type="ECO:0000256" key="7">
    <source>
        <dbReference type="ARBA" id="ARBA00022842"/>
    </source>
</evidence>
<evidence type="ECO:0000256" key="9">
    <source>
        <dbReference type="ARBA" id="ARBA00048540"/>
    </source>
</evidence>
<dbReference type="PANTHER" id="PTHR30040">
    <property type="entry name" value="THIAMINE BIOSYNTHESIS LIPOPROTEIN APBE"/>
    <property type="match status" value="1"/>
</dbReference>
<dbReference type="EC" id="2.7.1.180" evidence="1 10"/>
<dbReference type="InterPro" id="IPR003374">
    <property type="entry name" value="ApbE-like_sf"/>
</dbReference>
<feature type="transmembrane region" description="Helical" evidence="12">
    <location>
        <begin position="28"/>
        <end position="45"/>
    </location>
</feature>
<dbReference type="Pfam" id="PF02424">
    <property type="entry name" value="ApbE"/>
    <property type="match status" value="1"/>
</dbReference>
<protein>
    <recommendedName>
        <fullName evidence="2 10">FAD:protein FMN transferase</fullName>
        <ecNumber evidence="1 10">2.7.1.180</ecNumber>
    </recommendedName>
    <alternativeName>
        <fullName evidence="8 10">Flavin transferase</fullName>
    </alternativeName>
</protein>
<keyword evidence="6 10" id="KW-0274">FAD</keyword>
<keyword evidence="3 10" id="KW-0285">Flavoprotein</keyword>
<name>A0A2N1PQ91_9BACT</name>